<evidence type="ECO:0000256" key="6">
    <source>
        <dbReference type="ARBA" id="ARBA00022553"/>
    </source>
</evidence>
<evidence type="ECO:0000256" key="3">
    <source>
        <dbReference type="ARBA" id="ARBA00004496"/>
    </source>
</evidence>
<dbReference type="AlphaFoldDB" id="A0A0R3VUE2"/>
<dbReference type="GO" id="GO:0016020">
    <property type="term" value="C:membrane"/>
    <property type="evidence" value="ECO:0007669"/>
    <property type="project" value="UniProtKB-SubCell"/>
</dbReference>
<feature type="domain" description="START" evidence="18">
    <location>
        <begin position="26"/>
        <end position="210"/>
    </location>
</feature>
<evidence type="ECO:0000256" key="7">
    <source>
        <dbReference type="ARBA" id="ARBA00022846"/>
    </source>
</evidence>
<dbReference type="SMART" id="SM00234">
    <property type="entry name" value="START"/>
    <property type="match status" value="1"/>
</dbReference>
<keyword evidence="7" id="KW-0282">Flagellum</keyword>
<evidence type="ECO:0000256" key="16">
    <source>
        <dbReference type="ARBA" id="ARBA00080073"/>
    </source>
</evidence>
<dbReference type="Proteomes" id="UP000282613">
    <property type="component" value="Unassembled WGS sequence"/>
</dbReference>
<protein>
    <recommendedName>
        <fullName evidence="14">START domain-containing protein 10</fullName>
    </recommendedName>
    <alternativeName>
        <fullName evidence="15">PCTP-like protein</fullName>
    </alternativeName>
    <alternativeName>
        <fullName evidence="16">StAR-related lipid transfer protein 10</fullName>
    </alternativeName>
</protein>
<evidence type="ECO:0000256" key="12">
    <source>
        <dbReference type="ARBA" id="ARBA00023136"/>
    </source>
</evidence>
<gene>
    <name evidence="19" type="ORF">TASK_LOCUS935</name>
</gene>
<feature type="compositionally biased region" description="Polar residues" evidence="17">
    <location>
        <begin position="294"/>
        <end position="307"/>
    </location>
</feature>
<evidence type="ECO:0000256" key="15">
    <source>
        <dbReference type="ARBA" id="ARBA00076937"/>
    </source>
</evidence>
<keyword evidence="8" id="KW-0007">Acetylation</keyword>
<evidence type="ECO:0000259" key="18">
    <source>
        <dbReference type="PROSITE" id="PS50848"/>
    </source>
</evidence>
<dbReference type="STRING" id="60517.A0A0R3VUE2"/>
<sequence length="354" mass="39282">MASFSVGDVRPAGDHDVRVFRDLMDDDSQWRKVFSKKETVVFIKGSDSSSIHMVKVKTNVKGLSAAVLYDTLMDPDYRRAWDKYMVEGYDLCLVSPNTDIGYYLVRSFPPFKHRDSVTLRSWFQFENEYVIMNHSVFHAAAPPRKEYVRAISYLSGYIVRKSGPDSCFFGFVTQSDPRGKFPSWAVNRIAQIIAPKTVSMLIKAARAYPEWKAQNSPTVKPWIFPEQNKLEPLNASDVRSLPDLNIAAVDEDEQRQVTDEAPLLVDLGDSASSLGDFDDEASEQAIIGGAIAPQNASGSAQRQTTDGKPSRPDYEDSVPSLGGFDGKASEKNIKEEAIVPRSAPGPVQQSVTIS</sequence>
<keyword evidence="20" id="KW-1185">Reference proteome</keyword>
<keyword evidence="13" id="KW-0966">Cell projection</keyword>
<evidence type="ECO:0000256" key="17">
    <source>
        <dbReference type="SAM" id="MobiDB-lite"/>
    </source>
</evidence>
<reference evidence="19 20" key="2">
    <citation type="submission" date="2018-11" db="EMBL/GenBank/DDBJ databases">
        <authorList>
            <consortium name="Pathogen Informatics"/>
        </authorList>
    </citation>
    <scope>NUCLEOTIDE SEQUENCE [LARGE SCALE GENOMIC DNA]</scope>
</reference>
<reference evidence="21" key="1">
    <citation type="submission" date="2017-02" db="UniProtKB">
        <authorList>
            <consortium name="WormBaseParasite"/>
        </authorList>
    </citation>
    <scope>IDENTIFICATION</scope>
</reference>
<evidence type="ECO:0000256" key="5">
    <source>
        <dbReference type="ARBA" id="ARBA00022490"/>
    </source>
</evidence>
<dbReference type="WBParaSite" id="TASK_0000093401-mRNA-1">
    <property type="protein sequence ID" value="TASK_0000093401-mRNA-1"/>
    <property type="gene ID" value="TASK_0000093401"/>
</dbReference>
<dbReference type="InterPro" id="IPR051213">
    <property type="entry name" value="START_lipid_transfer"/>
</dbReference>
<dbReference type="FunFam" id="3.30.530.20:FF:000008">
    <property type="entry name" value="START domain containing 10"/>
    <property type="match status" value="1"/>
</dbReference>
<keyword evidence="4" id="KW-0813">Transport</keyword>
<keyword evidence="5" id="KW-0963">Cytoplasm</keyword>
<dbReference type="InterPro" id="IPR002913">
    <property type="entry name" value="START_lipid-bd_dom"/>
</dbReference>
<keyword evidence="6" id="KW-0597">Phosphoprotein</keyword>
<proteinExistence type="predicted"/>
<organism evidence="21">
    <name type="scientific">Taenia asiatica</name>
    <name type="common">Asian tapeworm</name>
    <dbReference type="NCBI Taxonomy" id="60517"/>
    <lineage>
        <taxon>Eukaryota</taxon>
        <taxon>Metazoa</taxon>
        <taxon>Spiralia</taxon>
        <taxon>Lophotrochozoa</taxon>
        <taxon>Platyhelminthes</taxon>
        <taxon>Cestoda</taxon>
        <taxon>Eucestoda</taxon>
        <taxon>Cyclophyllidea</taxon>
        <taxon>Taeniidae</taxon>
        <taxon>Taenia</taxon>
    </lineage>
</organism>
<keyword evidence="10" id="KW-0969">Cilium</keyword>
<dbReference type="GO" id="GO:0005829">
    <property type="term" value="C:cytosol"/>
    <property type="evidence" value="ECO:0007669"/>
    <property type="project" value="UniProtKB-ARBA"/>
</dbReference>
<accession>A0A0R3VUE2</accession>
<dbReference type="PROSITE" id="PS50848">
    <property type="entry name" value="START"/>
    <property type="match status" value="1"/>
</dbReference>
<dbReference type="PANTHER" id="PTHR19308">
    <property type="entry name" value="PHOSPHATIDYLCHOLINE TRANSFER PROTEIN"/>
    <property type="match status" value="1"/>
</dbReference>
<dbReference type="GO" id="GO:0006869">
    <property type="term" value="P:lipid transport"/>
    <property type="evidence" value="ECO:0007669"/>
    <property type="project" value="UniProtKB-KW"/>
</dbReference>
<dbReference type="InterPro" id="IPR041951">
    <property type="entry name" value="STARD10_START"/>
</dbReference>
<evidence type="ECO:0000256" key="10">
    <source>
        <dbReference type="ARBA" id="ARBA00023069"/>
    </source>
</evidence>
<evidence type="ECO:0000256" key="9">
    <source>
        <dbReference type="ARBA" id="ARBA00023055"/>
    </source>
</evidence>
<evidence type="ECO:0000256" key="1">
    <source>
        <dbReference type="ARBA" id="ARBA00004230"/>
    </source>
</evidence>
<name>A0A0R3VUE2_TAEAS</name>
<feature type="compositionally biased region" description="Basic and acidic residues" evidence="17">
    <location>
        <begin position="327"/>
        <end position="338"/>
    </location>
</feature>
<keyword evidence="12" id="KW-0472">Membrane</keyword>
<evidence type="ECO:0000256" key="2">
    <source>
        <dbReference type="ARBA" id="ARBA00004370"/>
    </source>
</evidence>
<evidence type="ECO:0000256" key="13">
    <source>
        <dbReference type="ARBA" id="ARBA00023273"/>
    </source>
</evidence>
<evidence type="ECO:0000313" key="20">
    <source>
        <dbReference type="Proteomes" id="UP000282613"/>
    </source>
</evidence>
<evidence type="ECO:0000256" key="8">
    <source>
        <dbReference type="ARBA" id="ARBA00022990"/>
    </source>
</evidence>
<dbReference type="GO" id="GO:0008289">
    <property type="term" value="F:lipid binding"/>
    <property type="evidence" value="ECO:0007669"/>
    <property type="project" value="UniProtKB-KW"/>
</dbReference>
<dbReference type="Pfam" id="PF01852">
    <property type="entry name" value="START"/>
    <property type="match status" value="1"/>
</dbReference>
<dbReference type="PANTHER" id="PTHR19308:SF14">
    <property type="entry name" value="START DOMAIN-CONTAINING PROTEIN"/>
    <property type="match status" value="1"/>
</dbReference>
<dbReference type="GO" id="GO:0031514">
    <property type="term" value="C:motile cilium"/>
    <property type="evidence" value="ECO:0007669"/>
    <property type="project" value="UniProtKB-SubCell"/>
</dbReference>
<evidence type="ECO:0000256" key="11">
    <source>
        <dbReference type="ARBA" id="ARBA00023121"/>
    </source>
</evidence>
<evidence type="ECO:0000313" key="21">
    <source>
        <dbReference type="WBParaSite" id="TASK_0000093401-mRNA-1"/>
    </source>
</evidence>
<keyword evidence="11" id="KW-0446">Lipid-binding</keyword>
<comment type="subcellular location">
    <subcellularLocation>
        <location evidence="1">Cell projection</location>
        <location evidence="1">Cilium</location>
        <location evidence="1">Flagellum</location>
    </subcellularLocation>
    <subcellularLocation>
        <location evidence="3">Cytoplasm</location>
    </subcellularLocation>
    <subcellularLocation>
        <location evidence="2">Membrane</location>
    </subcellularLocation>
</comment>
<evidence type="ECO:0000256" key="4">
    <source>
        <dbReference type="ARBA" id="ARBA00022448"/>
    </source>
</evidence>
<dbReference type="EMBL" id="UYRS01000163">
    <property type="protein sequence ID" value="VDK22184.1"/>
    <property type="molecule type" value="Genomic_DNA"/>
</dbReference>
<dbReference type="OrthoDB" id="5403181at2759"/>
<dbReference type="InterPro" id="IPR023393">
    <property type="entry name" value="START-like_dom_sf"/>
</dbReference>
<feature type="region of interest" description="Disordered" evidence="17">
    <location>
        <begin position="290"/>
        <end position="354"/>
    </location>
</feature>
<evidence type="ECO:0000256" key="14">
    <source>
        <dbReference type="ARBA" id="ARBA00070345"/>
    </source>
</evidence>
<evidence type="ECO:0000313" key="19">
    <source>
        <dbReference type="EMBL" id="VDK22184.1"/>
    </source>
</evidence>
<dbReference type="SUPFAM" id="SSF55961">
    <property type="entry name" value="Bet v1-like"/>
    <property type="match status" value="1"/>
</dbReference>
<keyword evidence="9" id="KW-0445">Lipid transport</keyword>
<dbReference type="CDD" id="cd08871">
    <property type="entry name" value="START_STARD10-like"/>
    <property type="match status" value="1"/>
</dbReference>
<dbReference type="Gene3D" id="3.30.530.20">
    <property type="match status" value="1"/>
</dbReference>